<dbReference type="InterPro" id="IPR019888">
    <property type="entry name" value="Tscrpt_reg_AsnC-like"/>
</dbReference>
<organism evidence="5 6">
    <name type="scientific">Dyadobacter helix</name>
    <dbReference type="NCBI Taxonomy" id="2822344"/>
    <lineage>
        <taxon>Bacteria</taxon>
        <taxon>Pseudomonadati</taxon>
        <taxon>Bacteroidota</taxon>
        <taxon>Cytophagia</taxon>
        <taxon>Cytophagales</taxon>
        <taxon>Spirosomataceae</taxon>
        <taxon>Dyadobacter</taxon>
    </lineage>
</organism>
<dbReference type="Proteomes" id="UP000680038">
    <property type="component" value="Unassembled WGS sequence"/>
</dbReference>
<accession>A0A916J9Q5</accession>
<dbReference type="InterPro" id="IPR019887">
    <property type="entry name" value="Tscrpt_reg_AsnC/Lrp_C"/>
</dbReference>
<evidence type="ECO:0000313" key="6">
    <source>
        <dbReference type="Proteomes" id="UP000680038"/>
    </source>
</evidence>
<gene>
    <name evidence="5" type="ORF">DYBT9275_01173</name>
</gene>
<evidence type="ECO:0000256" key="2">
    <source>
        <dbReference type="ARBA" id="ARBA00023125"/>
    </source>
</evidence>
<proteinExistence type="predicted"/>
<dbReference type="SUPFAM" id="SSF46785">
    <property type="entry name" value="Winged helix' DNA-binding domain"/>
    <property type="match status" value="1"/>
</dbReference>
<dbReference type="SUPFAM" id="SSF54909">
    <property type="entry name" value="Dimeric alpha+beta barrel"/>
    <property type="match status" value="1"/>
</dbReference>
<keyword evidence="1" id="KW-0805">Transcription regulation</keyword>
<dbReference type="Pfam" id="PF13412">
    <property type="entry name" value="HTH_24"/>
    <property type="match status" value="1"/>
</dbReference>
<sequence>MFCSKKLKKTDYKSDIYILAKLIVYNIVAFKVNKDILSMHSLDETDAKILHFLQQDATLKTRELSEKLNLSYTPVYERVRRLEKEGIIKGYVALVDREKVGKKLMAFCNIALKEHSKVMGEKFVKAVSAMPEVMECFNISGDYDFLLKVVVEDMSQYQQFLMQKLGSLDNIGSTHSLFVMGEIKNSTHLETRVEKK</sequence>
<dbReference type="InterPro" id="IPR011008">
    <property type="entry name" value="Dimeric_a/b-barrel"/>
</dbReference>
<dbReference type="GO" id="GO:0006355">
    <property type="term" value="P:regulation of DNA-templated transcription"/>
    <property type="evidence" value="ECO:0007669"/>
    <property type="project" value="UniProtKB-ARBA"/>
</dbReference>
<comment type="caution">
    <text evidence="5">The sequence shown here is derived from an EMBL/GenBank/DDBJ whole genome shotgun (WGS) entry which is preliminary data.</text>
</comment>
<dbReference type="EMBL" id="CAJRAF010000001">
    <property type="protein sequence ID" value="CAG4993455.1"/>
    <property type="molecule type" value="Genomic_DNA"/>
</dbReference>
<dbReference type="PROSITE" id="PS50956">
    <property type="entry name" value="HTH_ASNC_2"/>
    <property type="match status" value="1"/>
</dbReference>
<evidence type="ECO:0000259" key="4">
    <source>
        <dbReference type="PROSITE" id="PS50956"/>
    </source>
</evidence>
<dbReference type="PANTHER" id="PTHR30154">
    <property type="entry name" value="LEUCINE-RESPONSIVE REGULATORY PROTEIN"/>
    <property type="match status" value="1"/>
</dbReference>
<dbReference type="PRINTS" id="PR00033">
    <property type="entry name" value="HTHASNC"/>
</dbReference>
<dbReference type="CDD" id="cd00090">
    <property type="entry name" value="HTH_ARSR"/>
    <property type="match status" value="1"/>
</dbReference>
<keyword evidence="6" id="KW-1185">Reference proteome</keyword>
<dbReference type="Gene3D" id="3.30.70.920">
    <property type="match status" value="1"/>
</dbReference>
<dbReference type="AlphaFoldDB" id="A0A916J9Q5"/>
<dbReference type="InterPro" id="IPR000485">
    <property type="entry name" value="AsnC-type_HTH_dom"/>
</dbReference>
<dbReference type="GO" id="GO:0005829">
    <property type="term" value="C:cytosol"/>
    <property type="evidence" value="ECO:0007669"/>
    <property type="project" value="TreeGrafter"/>
</dbReference>
<dbReference type="InterPro" id="IPR036388">
    <property type="entry name" value="WH-like_DNA-bd_sf"/>
</dbReference>
<keyword evidence="3" id="KW-0804">Transcription</keyword>
<evidence type="ECO:0000256" key="3">
    <source>
        <dbReference type="ARBA" id="ARBA00023163"/>
    </source>
</evidence>
<dbReference type="GO" id="GO:0043200">
    <property type="term" value="P:response to amino acid"/>
    <property type="evidence" value="ECO:0007669"/>
    <property type="project" value="TreeGrafter"/>
</dbReference>
<keyword evidence="2" id="KW-0238">DNA-binding</keyword>
<dbReference type="InterPro" id="IPR036390">
    <property type="entry name" value="WH_DNA-bd_sf"/>
</dbReference>
<dbReference type="GO" id="GO:0043565">
    <property type="term" value="F:sequence-specific DNA binding"/>
    <property type="evidence" value="ECO:0007669"/>
    <property type="project" value="InterPro"/>
</dbReference>
<dbReference type="PANTHER" id="PTHR30154:SF34">
    <property type="entry name" value="TRANSCRIPTIONAL REGULATOR AZLB"/>
    <property type="match status" value="1"/>
</dbReference>
<dbReference type="Pfam" id="PF01037">
    <property type="entry name" value="AsnC_trans_reg"/>
    <property type="match status" value="1"/>
</dbReference>
<protein>
    <recommendedName>
        <fullName evidence="4">HTH asnC-type domain-containing protein</fullName>
    </recommendedName>
</protein>
<evidence type="ECO:0000256" key="1">
    <source>
        <dbReference type="ARBA" id="ARBA00023015"/>
    </source>
</evidence>
<evidence type="ECO:0000313" key="5">
    <source>
        <dbReference type="EMBL" id="CAG4993455.1"/>
    </source>
</evidence>
<dbReference type="SMART" id="SM00344">
    <property type="entry name" value="HTH_ASNC"/>
    <property type="match status" value="1"/>
</dbReference>
<dbReference type="Gene3D" id="1.10.10.10">
    <property type="entry name" value="Winged helix-like DNA-binding domain superfamily/Winged helix DNA-binding domain"/>
    <property type="match status" value="1"/>
</dbReference>
<name>A0A916J9Q5_9BACT</name>
<dbReference type="InterPro" id="IPR011991">
    <property type="entry name" value="ArsR-like_HTH"/>
</dbReference>
<reference evidence="5" key="1">
    <citation type="submission" date="2021-04" db="EMBL/GenBank/DDBJ databases">
        <authorList>
            <person name="Rodrigo-Torres L."/>
            <person name="Arahal R. D."/>
            <person name="Lucena T."/>
        </authorList>
    </citation>
    <scope>NUCLEOTIDE SEQUENCE</scope>
    <source>
        <strain evidence="5">CECT 9275</strain>
    </source>
</reference>
<feature type="domain" description="HTH asnC-type" evidence="4">
    <location>
        <begin position="42"/>
        <end position="103"/>
    </location>
</feature>